<feature type="binding site" evidence="9">
    <location>
        <position position="45"/>
    </location>
    <ligand>
        <name>[4Fe-4S] cluster</name>
        <dbReference type="ChEBI" id="CHEBI:49883"/>
        <note>4Fe-4S-S-AdoMet</note>
    </ligand>
</feature>
<dbReference type="Gene3D" id="3.20.20.70">
    <property type="entry name" value="Aldolase class I"/>
    <property type="match status" value="1"/>
</dbReference>
<feature type="binding site" evidence="9">
    <location>
        <position position="90"/>
    </location>
    <ligand>
        <name>S-adenosyl-L-methionine</name>
        <dbReference type="ChEBI" id="CHEBI:59789"/>
    </ligand>
</feature>
<proteinExistence type="inferred from homology"/>
<feature type="binding site" evidence="9">
    <location>
        <begin position="11"/>
        <end position="13"/>
    </location>
    <ligand>
        <name>substrate</name>
    </ligand>
</feature>
<dbReference type="OrthoDB" id="9792276at2"/>
<comment type="caution">
    <text evidence="11">The sequence shown here is derived from an EMBL/GenBank/DDBJ whole genome shotgun (WGS) entry which is preliminary data.</text>
</comment>
<dbReference type="RefSeq" id="WP_121877789.1">
    <property type="nucleotide sequence ID" value="NZ_REFJ01000007.1"/>
</dbReference>
<dbReference type="SFLD" id="SFLDF00376">
    <property type="entry name" value="7-carboxy-7-deazaguanine_synth"/>
    <property type="match status" value="1"/>
</dbReference>
<dbReference type="GO" id="GO:0016840">
    <property type="term" value="F:carbon-nitrogen lyase activity"/>
    <property type="evidence" value="ECO:0007669"/>
    <property type="project" value="UniProtKB-UniRule"/>
</dbReference>
<dbReference type="EC" id="4.3.99.3" evidence="9"/>
<feature type="binding site" evidence="9">
    <location>
        <position position="48"/>
    </location>
    <ligand>
        <name>[4Fe-4S] cluster</name>
        <dbReference type="ChEBI" id="CHEBI:49883"/>
        <note>4Fe-4S-S-AdoMet</note>
    </ligand>
</feature>
<evidence type="ECO:0000259" key="10">
    <source>
        <dbReference type="PROSITE" id="PS51918"/>
    </source>
</evidence>
<accession>A0A3L9ZXR1</accession>
<comment type="caution">
    <text evidence="9">Lacks conserved residue(s) required for the propagation of feature annotation.</text>
</comment>
<comment type="cofactor">
    <cofactor evidence="9">
        <name>[4Fe-4S] cluster</name>
        <dbReference type="ChEBI" id="CHEBI:49883"/>
    </cofactor>
    <text evidence="9">Binds 1 [4Fe-4S] cluster. The cluster is coordinated with 3 cysteines and an exchangeable S-adenosyl-L-methionine.</text>
</comment>
<gene>
    <name evidence="9" type="primary">queE</name>
    <name evidence="11" type="ORF">DFR27_2491</name>
</gene>
<organism evidence="11 12">
    <name type="scientific">Umboniibacter marinipuniceus</name>
    <dbReference type="NCBI Taxonomy" id="569599"/>
    <lineage>
        <taxon>Bacteria</taxon>
        <taxon>Pseudomonadati</taxon>
        <taxon>Pseudomonadota</taxon>
        <taxon>Gammaproteobacteria</taxon>
        <taxon>Cellvibrionales</taxon>
        <taxon>Cellvibrionaceae</taxon>
        <taxon>Umboniibacter</taxon>
    </lineage>
</organism>
<feature type="binding site" evidence="9">
    <location>
        <position position="26"/>
    </location>
    <ligand>
        <name>substrate</name>
    </ligand>
</feature>
<feature type="binding site" evidence="9">
    <location>
        <begin position="47"/>
        <end position="49"/>
    </location>
    <ligand>
        <name>S-adenosyl-L-methionine</name>
        <dbReference type="ChEBI" id="CHEBI:59789"/>
    </ligand>
</feature>
<keyword evidence="6 9" id="KW-0408">Iron</keyword>
<dbReference type="InterPro" id="IPR030977">
    <property type="entry name" value="QueE_Cx14CxxC"/>
</dbReference>
<keyword evidence="1 9" id="KW-0004">4Fe-4S</keyword>
<evidence type="ECO:0000256" key="4">
    <source>
        <dbReference type="ARBA" id="ARBA00022785"/>
    </source>
</evidence>
<dbReference type="Pfam" id="PF04055">
    <property type="entry name" value="Radical_SAM"/>
    <property type="match status" value="1"/>
</dbReference>
<comment type="subunit">
    <text evidence="9">Homodimer.</text>
</comment>
<evidence type="ECO:0000256" key="9">
    <source>
        <dbReference type="HAMAP-Rule" id="MF_00917"/>
    </source>
</evidence>
<keyword evidence="3 9" id="KW-0479">Metal-binding</keyword>
<comment type="cofactor">
    <cofactor evidence="9">
        <name>S-adenosyl-L-methionine</name>
        <dbReference type="ChEBI" id="CHEBI:59789"/>
    </cofactor>
    <text evidence="9">Binds 1 S-adenosyl-L-methionine per subunit.</text>
</comment>
<dbReference type="PANTHER" id="PTHR42836:SF1">
    <property type="entry name" value="7-CARBOXY-7-DEAZAGUANINE SYNTHASE"/>
    <property type="match status" value="1"/>
</dbReference>
<feature type="domain" description="Radical SAM core" evidence="10">
    <location>
        <begin position="17"/>
        <end position="217"/>
    </location>
</feature>
<evidence type="ECO:0000256" key="1">
    <source>
        <dbReference type="ARBA" id="ARBA00022485"/>
    </source>
</evidence>
<dbReference type="PIRSF" id="PIRSF000370">
    <property type="entry name" value="QueE"/>
    <property type="match status" value="1"/>
</dbReference>
<feature type="binding site" evidence="9">
    <location>
        <begin position="132"/>
        <end position="134"/>
    </location>
    <ligand>
        <name>S-adenosyl-L-methionine</name>
        <dbReference type="ChEBI" id="CHEBI:59789"/>
    </ligand>
</feature>
<keyword evidence="12" id="KW-1185">Reference proteome</keyword>
<dbReference type="InterPro" id="IPR058240">
    <property type="entry name" value="rSAM_sf"/>
</dbReference>
<dbReference type="GO" id="GO:1904047">
    <property type="term" value="F:S-adenosyl-L-methionine binding"/>
    <property type="evidence" value="ECO:0007669"/>
    <property type="project" value="UniProtKB-UniRule"/>
</dbReference>
<dbReference type="PANTHER" id="PTHR42836">
    <property type="entry name" value="7-CARBOXY-7-DEAZAGUANINE SYNTHASE"/>
    <property type="match status" value="1"/>
</dbReference>
<dbReference type="NCBIfam" id="TIGR04508">
    <property type="entry name" value="queE_Cx14CxxC"/>
    <property type="match status" value="1"/>
</dbReference>
<dbReference type="InterPro" id="IPR024924">
    <property type="entry name" value="7-CO-7-deazaguanine_synth-like"/>
</dbReference>
<dbReference type="PROSITE" id="PS51918">
    <property type="entry name" value="RADICAL_SAM"/>
    <property type="match status" value="1"/>
</dbReference>
<evidence type="ECO:0000313" key="11">
    <source>
        <dbReference type="EMBL" id="RMA77671.1"/>
    </source>
</evidence>
<evidence type="ECO:0000256" key="2">
    <source>
        <dbReference type="ARBA" id="ARBA00022691"/>
    </source>
</evidence>
<evidence type="ECO:0000256" key="6">
    <source>
        <dbReference type="ARBA" id="ARBA00023004"/>
    </source>
</evidence>
<evidence type="ECO:0000256" key="8">
    <source>
        <dbReference type="ARBA" id="ARBA00023239"/>
    </source>
</evidence>
<evidence type="ECO:0000256" key="5">
    <source>
        <dbReference type="ARBA" id="ARBA00022842"/>
    </source>
</evidence>
<comment type="catalytic activity">
    <reaction evidence="9">
        <text>6-carboxy-5,6,7,8-tetrahydropterin + H(+) = 7-carboxy-7-carbaguanine + NH4(+)</text>
        <dbReference type="Rhea" id="RHEA:27974"/>
        <dbReference type="ChEBI" id="CHEBI:15378"/>
        <dbReference type="ChEBI" id="CHEBI:28938"/>
        <dbReference type="ChEBI" id="CHEBI:61032"/>
        <dbReference type="ChEBI" id="CHEBI:61036"/>
        <dbReference type="EC" id="4.3.99.3"/>
    </reaction>
</comment>
<dbReference type="HAMAP" id="MF_00917">
    <property type="entry name" value="QueE"/>
    <property type="match status" value="1"/>
</dbReference>
<dbReference type="SUPFAM" id="SSF102114">
    <property type="entry name" value="Radical SAM enzymes"/>
    <property type="match status" value="1"/>
</dbReference>
<keyword evidence="4 9" id="KW-0671">Queuosine biosynthesis</keyword>
<keyword evidence="7 9" id="KW-0411">Iron-sulfur</keyword>
<dbReference type="InterPro" id="IPR013785">
    <property type="entry name" value="Aldolase_TIM"/>
</dbReference>
<dbReference type="GO" id="GO:0000287">
    <property type="term" value="F:magnesium ion binding"/>
    <property type="evidence" value="ECO:0007669"/>
    <property type="project" value="UniProtKB-UniRule"/>
</dbReference>
<comment type="pathway">
    <text evidence="9">Purine metabolism; 7-cyano-7-deazaguanine biosynthesis.</text>
</comment>
<evidence type="ECO:0000256" key="7">
    <source>
        <dbReference type="ARBA" id="ARBA00023014"/>
    </source>
</evidence>
<feature type="binding site" evidence="9">
    <location>
        <position position="50"/>
    </location>
    <ligand>
        <name>Mg(2+)</name>
        <dbReference type="ChEBI" id="CHEBI:18420"/>
    </ligand>
</feature>
<reference evidence="11 12" key="1">
    <citation type="submission" date="2018-10" db="EMBL/GenBank/DDBJ databases">
        <title>Genomic Encyclopedia of Type Strains, Phase IV (KMG-IV): sequencing the most valuable type-strain genomes for metagenomic binning, comparative biology and taxonomic classification.</title>
        <authorList>
            <person name="Goeker M."/>
        </authorList>
    </citation>
    <scope>NUCLEOTIDE SEQUENCE [LARGE SCALE GENOMIC DNA]</scope>
    <source>
        <strain evidence="11 12">DSM 25080</strain>
    </source>
</reference>
<dbReference type="GO" id="GO:0051539">
    <property type="term" value="F:4 iron, 4 sulfur cluster binding"/>
    <property type="evidence" value="ECO:0007669"/>
    <property type="project" value="UniProtKB-UniRule"/>
</dbReference>
<sequence>MYTVKEMFYTLQGEGAHTGRAAVFLRFTGCNLWSGLEKHRAEAICSFCDTDFVGTDGVNGGKFKTASELAEAVAKLFPGEKNRFVVCTGGEPLLQLDNELVSALRERNFEVAVESNGTIRPPSGGVDWLCISPKGTAEVVVTHCDELKLVFPQADAMPDRFAGIKAQLRYLTPMADPHAGMDEVIYRNTTTQQTIQYCLDHPQWQLNLQSHKVINIA</sequence>
<name>A0A3L9ZXR1_9GAMM</name>
<keyword evidence="2 9" id="KW-0949">S-adenosyl-L-methionine</keyword>
<dbReference type="UniPathway" id="UPA00391"/>
<dbReference type="EMBL" id="REFJ01000007">
    <property type="protein sequence ID" value="RMA77671.1"/>
    <property type="molecule type" value="Genomic_DNA"/>
</dbReference>
<evidence type="ECO:0000256" key="3">
    <source>
        <dbReference type="ARBA" id="ARBA00022723"/>
    </source>
</evidence>
<comment type="similarity">
    <text evidence="9">Belongs to the radical SAM superfamily. 7-carboxy-7-deazaguanine synthase family.</text>
</comment>
<comment type="cofactor">
    <cofactor evidence="9">
        <name>Mg(2+)</name>
        <dbReference type="ChEBI" id="CHEBI:18420"/>
    </cofactor>
</comment>
<feature type="binding site" evidence="9">
    <location>
        <position position="88"/>
    </location>
    <ligand>
        <name>substrate</name>
    </ligand>
</feature>
<evidence type="ECO:0000313" key="12">
    <source>
        <dbReference type="Proteomes" id="UP000267187"/>
    </source>
</evidence>
<comment type="function">
    <text evidence="9">Catalyzes the complex heterocyclic radical-mediated conversion of 6-carboxy-5,6,7,8-tetrahydropterin (CPH4) to 7-carboxy-7-deazaguanine (CDG), a step common to the biosynthetic pathways of all 7-deazapurine-containing compounds.</text>
</comment>
<keyword evidence="5 9" id="KW-0460">Magnesium</keyword>
<dbReference type="Proteomes" id="UP000267187">
    <property type="component" value="Unassembled WGS sequence"/>
</dbReference>
<dbReference type="GO" id="GO:0008616">
    <property type="term" value="P:tRNA queuosine(34) biosynthetic process"/>
    <property type="evidence" value="ECO:0007669"/>
    <property type="project" value="UniProtKB-UniRule"/>
</dbReference>
<dbReference type="SFLD" id="SFLDS00029">
    <property type="entry name" value="Radical_SAM"/>
    <property type="match status" value="1"/>
</dbReference>
<feature type="binding site" evidence="9">
    <location>
        <position position="30"/>
    </location>
    <ligand>
        <name>[4Fe-4S] cluster</name>
        <dbReference type="ChEBI" id="CHEBI:49883"/>
        <note>4Fe-4S-S-AdoMet</note>
    </ligand>
</feature>
<dbReference type="InterPro" id="IPR007197">
    <property type="entry name" value="rSAM"/>
</dbReference>
<protein>
    <recommendedName>
        <fullName evidence="9">7-carboxy-7-deazaguanine synthase</fullName>
        <shortName evidence="9">CDG synthase</shortName>
        <ecNumber evidence="9">4.3.99.3</ecNumber>
    </recommendedName>
    <alternativeName>
        <fullName evidence="9">Queuosine biosynthesis protein QueE</fullName>
    </alternativeName>
</protein>
<keyword evidence="8 9" id="KW-0456">Lyase</keyword>
<dbReference type="AlphaFoldDB" id="A0A3L9ZXR1"/>